<dbReference type="Pfam" id="PF25232">
    <property type="entry name" value="DUF7848"/>
    <property type="match status" value="1"/>
</dbReference>
<dbReference type="InterPro" id="IPR057170">
    <property type="entry name" value="DUF7848"/>
</dbReference>
<sequence>MSKPAAEWMLHPMAPSLNPPRHLVECRVCRDFSAPEPDASDADLWATSHAEATDHQDFRFAAIDYVRASRMRRILPDQADDVG</sequence>
<reference evidence="2" key="2">
    <citation type="submission" date="2020-09" db="EMBL/GenBank/DDBJ databases">
        <authorList>
            <person name="Sun Q."/>
            <person name="Ohkuma M."/>
        </authorList>
    </citation>
    <scope>NUCLEOTIDE SEQUENCE</scope>
    <source>
        <strain evidence="2">JCM 4633</strain>
    </source>
</reference>
<name>A0A918WQ73_STRCJ</name>
<reference evidence="2" key="1">
    <citation type="journal article" date="2014" name="Int. J. Syst. Evol. Microbiol.">
        <title>Complete genome sequence of Corynebacterium casei LMG S-19264T (=DSM 44701T), isolated from a smear-ripened cheese.</title>
        <authorList>
            <consortium name="US DOE Joint Genome Institute (JGI-PGF)"/>
            <person name="Walter F."/>
            <person name="Albersmeier A."/>
            <person name="Kalinowski J."/>
            <person name="Ruckert C."/>
        </authorList>
    </citation>
    <scope>NUCLEOTIDE SEQUENCE</scope>
    <source>
        <strain evidence="2">JCM 4633</strain>
    </source>
</reference>
<organism evidence="2 3">
    <name type="scientific">Streptomyces cinnamoneus</name>
    <name type="common">Streptoverticillium cinnamoneum</name>
    <dbReference type="NCBI Taxonomy" id="53446"/>
    <lineage>
        <taxon>Bacteria</taxon>
        <taxon>Bacillati</taxon>
        <taxon>Actinomycetota</taxon>
        <taxon>Actinomycetes</taxon>
        <taxon>Kitasatosporales</taxon>
        <taxon>Streptomycetaceae</taxon>
        <taxon>Streptomyces</taxon>
        <taxon>Streptomyces cinnamoneus group</taxon>
    </lineage>
</organism>
<dbReference type="AlphaFoldDB" id="A0A918WQ73"/>
<comment type="caution">
    <text evidence="2">The sequence shown here is derived from an EMBL/GenBank/DDBJ whole genome shotgun (WGS) entry which is preliminary data.</text>
</comment>
<dbReference type="Proteomes" id="UP000646244">
    <property type="component" value="Unassembled WGS sequence"/>
</dbReference>
<dbReference type="RefSeq" id="WP_190112259.1">
    <property type="nucleotide sequence ID" value="NZ_BMVB01000022.1"/>
</dbReference>
<feature type="domain" description="DUF7848" evidence="1">
    <location>
        <begin position="6"/>
        <end position="69"/>
    </location>
</feature>
<evidence type="ECO:0000313" key="2">
    <source>
        <dbReference type="EMBL" id="GHC67079.1"/>
    </source>
</evidence>
<evidence type="ECO:0000259" key="1">
    <source>
        <dbReference type="Pfam" id="PF25232"/>
    </source>
</evidence>
<dbReference type="EMBL" id="BMVB01000022">
    <property type="protein sequence ID" value="GHC67079.1"/>
    <property type="molecule type" value="Genomic_DNA"/>
</dbReference>
<gene>
    <name evidence="2" type="ORF">GCM10010507_51330</name>
</gene>
<accession>A0A918WQ73</accession>
<protein>
    <recommendedName>
        <fullName evidence="1">DUF7848 domain-containing protein</fullName>
    </recommendedName>
</protein>
<evidence type="ECO:0000313" key="3">
    <source>
        <dbReference type="Proteomes" id="UP000646244"/>
    </source>
</evidence>
<proteinExistence type="predicted"/>